<dbReference type="GO" id="GO:0005829">
    <property type="term" value="C:cytosol"/>
    <property type="evidence" value="ECO:0007669"/>
    <property type="project" value="TreeGrafter"/>
</dbReference>
<reference evidence="5" key="1">
    <citation type="journal article" date="2015" name="PLoS Genet.">
        <title>Genome Sequence and Transcriptome Analyses of Chrysochromulina tobin: Metabolic Tools for Enhanced Algal Fitness in the Prominent Order Prymnesiales (Haptophyceae).</title>
        <authorList>
            <person name="Hovde B.T."/>
            <person name="Deodato C.R."/>
            <person name="Hunsperger H.M."/>
            <person name="Ryken S.A."/>
            <person name="Yost W."/>
            <person name="Jha R.K."/>
            <person name="Patterson J."/>
            <person name="Monnat R.J. Jr."/>
            <person name="Barlow S.B."/>
            <person name="Starkenburg S.R."/>
            <person name="Cattolico R.A."/>
        </authorList>
    </citation>
    <scope>NUCLEOTIDE SEQUENCE</scope>
    <source>
        <strain evidence="5">CCMP291</strain>
    </source>
</reference>
<name>A0A0M0JRY4_9EUKA</name>
<evidence type="ECO:0000313" key="4">
    <source>
        <dbReference type="EMBL" id="KOO29265.1"/>
    </source>
</evidence>
<dbReference type="GO" id="GO:0006913">
    <property type="term" value="P:nucleocytoplasmic transport"/>
    <property type="evidence" value="ECO:0007669"/>
    <property type="project" value="TreeGrafter"/>
</dbReference>
<keyword evidence="2" id="KW-0433">Leucine-rich repeat</keyword>
<dbReference type="SMART" id="SM00368">
    <property type="entry name" value="LRR_RI"/>
    <property type="match status" value="2"/>
</dbReference>
<evidence type="ECO:0000256" key="3">
    <source>
        <dbReference type="ARBA" id="ARBA00022737"/>
    </source>
</evidence>
<evidence type="ECO:0000256" key="2">
    <source>
        <dbReference type="ARBA" id="ARBA00022614"/>
    </source>
</evidence>
<keyword evidence="1" id="KW-0343">GTPase activation</keyword>
<dbReference type="GO" id="GO:0005634">
    <property type="term" value="C:nucleus"/>
    <property type="evidence" value="ECO:0007669"/>
    <property type="project" value="TreeGrafter"/>
</dbReference>
<proteinExistence type="predicted"/>
<dbReference type="OrthoDB" id="120976at2759"/>
<protein>
    <recommendedName>
        <fullName evidence="6">NACHT domain-containing protein</fullName>
    </recommendedName>
</protein>
<keyword evidence="5" id="KW-1185">Reference proteome</keyword>
<evidence type="ECO:0000256" key="1">
    <source>
        <dbReference type="ARBA" id="ARBA00022468"/>
    </source>
</evidence>
<sequence>MLQRPDSLIPVPIKVQQLQRRLLMEEHRSVFGRMWNWVDAYLLITHGAGSERYLFLRQALMARRALVILDGIDEGGRARREIERHVTEVLAPQGHVMLVTSRPAGFNWSIFERGFHAMVLRPLSDHQQRQVIEQRIGDRARAEELWQYVCERVLVDDETGERTTGNPLMLSMIISAYEARHAPHAAQAPPSLENGSSAVRTAMPPLAAMPATIAELYQTASSAMLSRVDLRERGAAASAAAIAQLTALLEATAFQAHAAERRIITEEHLLSAAVGLASPERLAAITRPSYDGGAQVGHYVQVLRGAHGGAYGLILNEDATELPFNVLIDLPGGGTRSAWIARDDVQSTGLWGKEAFERQYGASARSAALHCAVAELPEAMQDALRAVRERCMQDRLPLVSLLQADPFEMQFSHLSFQEFFAARATCARTYRLPPSAAEPWRWPVWWANTLRLGAEMGADFASGMLEGSRVVNGRLNLHGAIGGHRPTAMRAVVELCCVAPSVALGQNSLTREEVRAMAMALQRNMLLRQLDLSKNALKDEGGAVVLQALSTGGAPALESLRLVACGLGSQSARGLATCVRACTKLAGLELQMNGLTSYGRDYDGVLALAAALGESTSVTFVDLRFNALDQRCFEALGRAGQLSTAGGQEQVVVPGLPLED</sequence>
<dbReference type="PANTHER" id="PTHR24113:SF12">
    <property type="entry name" value="RAN GTPASE-ACTIVATING PROTEIN 1"/>
    <property type="match status" value="1"/>
</dbReference>
<dbReference type="GO" id="GO:0005096">
    <property type="term" value="F:GTPase activator activity"/>
    <property type="evidence" value="ECO:0007669"/>
    <property type="project" value="UniProtKB-KW"/>
</dbReference>
<dbReference type="SUPFAM" id="SSF52047">
    <property type="entry name" value="RNI-like"/>
    <property type="match status" value="1"/>
</dbReference>
<dbReference type="GO" id="GO:0048471">
    <property type="term" value="C:perinuclear region of cytoplasm"/>
    <property type="evidence" value="ECO:0007669"/>
    <property type="project" value="TreeGrafter"/>
</dbReference>
<comment type="caution">
    <text evidence="4">The sequence shown here is derived from an EMBL/GenBank/DDBJ whole genome shotgun (WGS) entry which is preliminary data.</text>
</comment>
<dbReference type="AlphaFoldDB" id="A0A0M0JRY4"/>
<dbReference type="PANTHER" id="PTHR24113">
    <property type="entry name" value="RAN GTPASE-ACTIVATING PROTEIN 1"/>
    <property type="match status" value="1"/>
</dbReference>
<gene>
    <name evidence="4" type="ORF">Ctob_003295</name>
</gene>
<keyword evidence="3" id="KW-0677">Repeat</keyword>
<accession>A0A0M0JRY4</accession>
<organism evidence="4 5">
    <name type="scientific">Chrysochromulina tobinii</name>
    <dbReference type="NCBI Taxonomy" id="1460289"/>
    <lineage>
        <taxon>Eukaryota</taxon>
        <taxon>Haptista</taxon>
        <taxon>Haptophyta</taxon>
        <taxon>Prymnesiophyceae</taxon>
        <taxon>Prymnesiales</taxon>
        <taxon>Chrysochromulinaceae</taxon>
        <taxon>Chrysochromulina</taxon>
    </lineage>
</organism>
<evidence type="ECO:0000313" key="5">
    <source>
        <dbReference type="Proteomes" id="UP000037460"/>
    </source>
</evidence>
<evidence type="ECO:0008006" key="6">
    <source>
        <dbReference type="Google" id="ProtNLM"/>
    </source>
</evidence>
<dbReference type="InterPro" id="IPR032675">
    <property type="entry name" value="LRR_dom_sf"/>
</dbReference>
<dbReference type="EMBL" id="JWZX01002443">
    <property type="protein sequence ID" value="KOO29265.1"/>
    <property type="molecule type" value="Genomic_DNA"/>
</dbReference>
<dbReference type="GO" id="GO:0031267">
    <property type="term" value="F:small GTPase binding"/>
    <property type="evidence" value="ECO:0007669"/>
    <property type="project" value="TreeGrafter"/>
</dbReference>
<dbReference type="Proteomes" id="UP000037460">
    <property type="component" value="Unassembled WGS sequence"/>
</dbReference>
<dbReference type="InterPro" id="IPR027038">
    <property type="entry name" value="RanGap"/>
</dbReference>
<dbReference type="Gene3D" id="3.80.10.10">
    <property type="entry name" value="Ribonuclease Inhibitor"/>
    <property type="match status" value="1"/>
</dbReference>